<keyword evidence="2" id="KW-1185">Reference proteome</keyword>
<evidence type="ECO:0000313" key="2">
    <source>
        <dbReference type="Proteomes" id="UP001645038"/>
    </source>
</evidence>
<dbReference type="Gene3D" id="3.30.2130.10">
    <property type="entry name" value="VC0802-like"/>
    <property type="match status" value="1"/>
</dbReference>
<dbReference type="SUPFAM" id="SSF55021">
    <property type="entry name" value="ACT-like"/>
    <property type="match status" value="1"/>
</dbReference>
<reference evidence="1 2" key="1">
    <citation type="submission" date="2020-07" db="EMBL/GenBank/DDBJ databases">
        <title>Halophilic bacteria isolated from french cheeses.</title>
        <authorList>
            <person name="Kothe C.I."/>
            <person name="Farah-Kraiem B."/>
            <person name="Renault P."/>
            <person name="Dridi B."/>
        </authorList>
    </citation>
    <scope>NUCLEOTIDE SEQUENCE [LARGE SCALE GENOMIC DNA]</scope>
    <source>
        <strain evidence="1 2">FME20</strain>
    </source>
</reference>
<accession>A0ABR9G022</accession>
<dbReference type="Proteomes" id="UP001645038">
    <property type="component" value="Unassembled WGS sequence"/>
</dbReference>
<dbReference type="RefSeq" id="WP_192538747.1">
    <property type="nucleotide sequence ID" value="NZ_RRZB01000029.1"/>
</dbReference>
<comment type="caution">
    <text evidence="1">The sequence shown here is derived from an EMBL/GenBank/DDBJ whole genome shotgun (WGS) entry which is preliminary data.</text>
</comment>
<gene>
    <name evidence="1" type="ORF">EI547_12345</name>
</gene>
<protein>
    <submittedName>
        <fullName evidence="1">Uncharacterized protein</fullName>
    </submittedName>
</protein>
<dbReference type="EMBL" id="RRZB01000029">
    <property type="protein sequence ID" value="MBE0464238.1"/>
    <property type="molecule type" value="Genomic_DNA"/>
</dbReference>
<proteinExistence type="predicted"/>
<dbReference type="InterPro" id="IPR045865">
    <property type="entry name" value="ACT-like_dom_sf"/>
</dbReference>
<sequence length="160" mass="17436">MSIDPIAVWANMKLKVWPERYWMLDLGDASAQDAASAFVASVGRYSCLIHDQAGVSAIVEEEAVERLKSEASVRDCFGPFRVVSTDGELPFDVIGFLGPVLKVLNDEGIKAGPQCGAVFDHLFIYERDAERAKALIEGFISKARDRVNDSTQGLLPSSVS</sequence>
<organism evidence="1 2">
    <name type="scientific">Halomonas colorata</name>
    <dbReference type="NCBI Taxonomy" id="2742615"/>
    <lineage>
        <taxon>Bacteria</taxon>
        <taxon>Pseudomonadati</taxon>
        <taxon>Pseudomonadota</taxon>
        <taxon>Gammaproteobacteria</taxon>
        <taxon>Oceanospirillales</taxon>
        <taxon>Halomonadaceae</taxon>
        <taxon>Halomonas</taxon>
    </lineage>
</organism>
<name>A0ABR9G022_9GAMM</name>
<evidence type="ECO:0000313" key="1">
    <source>
        <dbReference type="EMBL" id="MBE0464238.1"/>
    </source>
</evidence>